<evidence type="ECO:0000313" key="3">
    <source>
        <dbReference type="Proteomes" id="UP000639403"/>
    </source>
</evidence>
<protein>
    <submittedName>
        <fullName evidence="2">Uncharacterized protein</fullName>
    </submittedName>
</protein>
<reference evidence="2" key="1">
    <citation type="submission" date="2020-11" db="EMBL/GenBank/DDBJ databases">
        <authorList>
            <person name="Koelle M."/>
            <person name="Horta M.A.C."/>
            <person name="Nowrousian M."/>
            <person name="Ohm R.A."/>
            <person name="Benz P."/>
            <person name="Pilgard A."/>
        </authorList>
    </citation>
    <scope>NUCLEOTIDE SEQUENCE</scope>
    <source>
        <strain evidence="2">FPRL280</strain>
    </source>
</reference>
<name>A0A8H7NSP4_9APHY</name>
<organism evidence="2 3">
    <name type="scientific">Rhodonia placenta</name>
    <dbReference type="NCBI Taxonomy" id="104341"/>
    <lineage>
        <taxon>Eukaryota</taxon>
        <taxon>Fungi</taxon>
        <taxon>Dikarya</taxon>
        <taxon>Basidiomycota</taxon>
        <taxon>Agaricomycotina</taxon>
        <taxon>Agaricomycetes</taxon>
        <taxon>Polyporales</taxon>
        <taxon>Adustoporiaceae</taxon>
        <taxon>Rhodonia</taxon>
    </lineage>
</organism>
<proteinExistence type="predicted"/>
<dbReference type="Proteomes" id="UP000639403">
    <property type="component" value="Unassembled WGS sequence"/>
</dbReference>
<comment type="caution">
    <text evidence="2">The sequence shown here is derived from an EMBL/GenBank/DDBJ whole genome shotgun (WGS) entry which is preliminary data.</text>
</comment>
<dbReference type="AlphaFoldDB" id="A0A8H7NSP4"/>
<feature type="compositionally biased region" description="Polar residues" evidence="1">
    <location>
        <begin position="173"/>
        <end position="185"/>
    </location>
</feature>
<accession>A0A8H7NSP4</accession>
<sequence>MSSQFLYTSNYGNTSDAFNRVNNSALLGPTTERIIYPPPHYGDMSHYHQASGDGNALYVDNGPCAHMSCSGYRALLADMRETSLSEIVLPGASGFERGAGVTFDGAPTSHLVSSDSVQATIPPGLFMDDGPGSSQHSEPDPFPHIDPYILDLIVMESRIDGLNRASWRYTPSRQDINSTKQTNGASEDATEPEGHACLLADSSTAPAYRLAQPRKSAKARENSISIEIALSPREEWDEPPAFAVDRSGPGLWRAFILLTPVKLRRDDVVLYCIFQTSSVAVMDSGA</sequence>
<evidence type="ECO:0000313" key="2">
    <source>
        <dbReference type="EMBL" id="KAF9800745.1"/>
    </source>
</evidence>
<dbReference type="EMBL" id="JADOXO010000742">
    <property type="protein sequence ID" value="KAF9800745.1"/>
    <property type="molecule type" value="Genomic_DNA"/>
</dbReference>
<reference evidence="2" key="2">
    <citation type="journal article" name="Front. Microbiol.">
        <title>Degradative Capacity of Two Strains of Rhodonia placenta: From Phenotype to Genotype.</title>
        <authorList>
            <person name="Kolle M."/>
            <person name="Horta M.A.C."/>
            <person name="Nowrousian M."/>
            <person name="Ohm R.A."/>
            <person name="Benz J.P."/>
            <person name="Pilgard A."/>
        </authorList>
    </citation>
    <scope>NUCLEOTIDE SEQUENCE</scope>
    <source>
        <strain evidence="2">FPRL280</strain>
    </source>
</reference>
<feature type="region of interest" description="Disordered" evidence="1">
    <location>
        <begin position="173"/>
        <end position="192"/>
    </location>
</feature>
<evidence type="ECO:0000256" key="1">
    <source>
        <dbReference type="SAM" id="MobiDB-lite"/>
    </source>
</evidence>
<gene>
    <name evidence="2" type="ORF">IEO21_10303</name>
</gene>